<dbReference type="AlphaFoldDB" id="A0A1Q9DHR3"/>
<accession>A0A1Q9DHR3</accession>
<evidence type="ECO:0000256" key="1">
    <source>
        <dbReference type="SAM" id="Coils"/>
    </source>
</evidence>
<dbReference type="Proteomes" id="UP000186817">
    <property type="component" value="Unassembled WGS sequence"/>
</dbReference>
<reference evidence="2 3" key="1">
    <citation type="submission" date="2016-02" db="EMBL/GenBank/DDBJ databases">
        <title>Genome analysis of coral dinoflagellate symbionts highlights evolutionary adaptations to a symbiotic lifestyle.</title>
        <authorList>
            <person name="Aranda M."/>
            <person name="Li Y."/>
            <person name="Liew Y.J."/>
            <person name="Baumgarten S."/>
            <person name="Simakov O."/>
            <person name="Wilson M."/>
            <person name="Piel J."/>
            <person name="Ashoor H."/>
            <person name="Bougouffa S."/>
            <person name="Bajic V.B."/>
            <person name="Ryu T."/>
            <person name="Ravasi T."/>
            <person name="Bayer T."/>
            <person name="Micklem G."/>
            <person name="Kim H."/>
            <person name="Bhak J."/>
            <person name="Lajeunesse T.C."/>
            <person name="Voolstra C.R."/>
        </authorList>
    </citation>
    <scope>NUCLEOTIDE SEQUENCE [LARGE SCALE GENOMIC DNA]</scope>
    <source>
        <strain evidence="2 3">CCMP2467</strain>
    </source>
</reference>
<keyword evidence="3" id="KW-1185">Reference proteome</keyword>
<keyword evidence="1" id="KW-0175">Coiled coil</keyword>
<organism evidence="2 3">
    <name type="scientific">Symbiodinium microadriaticum</name>
    <name type="common">Dinoflagellate</name>
    <name type="synonym">Zooxanthella microadriatica</name>
    <dbReference type="NCBI Taxonomy" id="2951"/>
    <lineage>
        <taxon>Eukaryota</taxon>
        <taxon>Sar</taxon>
        <taxon>Alveolata</taxon>
        <taxon>Dinophyceae</taxon>
        <taxon>Suessiales</taxon>
        <taxon>Symbiodiniaceae</taxon>
        <taxon>Symbiodinium</taxon>
    </lineage>
</organism>
<dbReference type="OrthoDB" id="411018at2759"/>
<feature type="coiled-coil region" evidence="1">
    <location>
        <begin position="502"/>
        <end position="529"/>
    </location>
</feature>
<sequence length="1100" mass="123179">MASLLSHGYGMVLQKKLVTQSAIAPQTRGSEDDKDYRTLYSTPEVEDAGWYEAHASLEAGWAGQETWHQGADYEWDASAYDPDTGWWDPAVWDQWKAWKAQRRKKWRAQASEERTYELQQSEWPQLNCQATWLSAVLMKRLRLCPLVAQNLHVLCGGMAPEPSRQMFINADTWDSPTTIIAELAKKLGKPAHTFTGGKWQDVTTTKGSTLQSHIRVPAAIANLATQHGFRGVFTMIPSKSSSPSGVAWVKRHEDSFEEYFRTVLAVAEDQGKPLAIRTVSGAILMWIAALRTPAAPATVDIELLPRDSRHPRLTSRSVVFKLKDGPLLTSTLLLGFLDSGSNWDKPDALTNSEWRDLLRKQWSGINVDALDRAVAQQQVDVEKEWKLFLACLDELTRKAFTHLASHHHDEHVRKEAAHKARASGMCGLEPCHKSRHPKRCGDLSGKGAMGVTKLRKRVARLYELKCCLMLRLQDDNPRKDQQTHTCHNLINRLALREHGWSVRNVCQALEVAKRDLSELEQKTRKARIDQWKRDFVSDLKFAGRWLRGRKGMPSPQIKPTNGPVACGNDEAVEAIRDYWTHFWRKVEETSPDPDTIAARLIANSASVSTVAWTIPSAQQFHKQASSMRGAAGGDGWAAEDTRHLPLPVWNWYRALVERWLESGELPRPLTHARCVFLSKNHKIVNGTLKPDDARPITVLSIWWRVLMSTWLRRDECRAWTAQVIHPDVAYGCGSDAQVLAAKVLDSYSEAGFLGSLDYTKCFDCLRPDATAQLLQHTGFHHGLAAPAGRMWTNHKRWLSYQGHVAAQPMSCPLAVSQGDHAGPLAAALWLSAGCRWVTSNSPSWVARNGRTSVFMDDRSFTASSVDSLKIKIQSWETWSTRVGLLESMSKAQVAAKSLRQKASIACNFDPSLIRPDVLFLGVASRSRPRTDHEKETQRLAMETERLAVLGSFKLGYDCFARYARMFATSAACYGWLARMPTLTASSKLWATIKIGQGRVRMANKWMRALILGGNSHLDIIAASNLFRAVWKLRVQGSQALDLDQGLQSRVLASVGSHLGVQVEPRPLRQLSLCLGYAALLRQLSPGLGSAVPWWCWTCGS</sequence>
<evidence type="ECO:0008006" key="4">
    <source>
        <dbReference type="Google" id="ProtNLM"/>
    </source>
</evidence>
<gene>
    <name evidence="2" type="ORF">AK812_SmicGene23344</name>
</gene>
<name>A0A1Q9DHR3_SYMMI</name>
<dbReference type="EMBL" id="LSRX01000535">
    <property type="protein sequence ID" value="OLP94640.1"/>
    <property type="molecule type" value="Genomic_DNA"/>
</dbReference>
<evidence type="ECO:0000313" key="3">
    <source>
        <dbReference type="Proteomes" id="UP000186817"/>
    </source>
</evidence>
<evidence type="ECO:0000313" key="2">
    <source>
        <dbReference type="EMBL" id="OLP94640.1"/>
    </source>
</evidence>
<comment type="caution">
    <text evidence="2">The sequence shown here is derived from an EMBL/GenBank/DDBJ whole genome shotgun (WGS) entry which is preliminary data.</text>
</comment>
<protein>
    <recommendedName>
        <fullName evidence="4">Reverse transcriptase domain-containing protein</fullName>
    </recommendedName>
</protein>
<proteinExistence type="predicted"/>